<comment type="caution">
    <text evidence="3">The sequence shown here is derived from an EMBL/GenBank/DDBJ whole genome shotgun (WGS) entry which is preliminary data.</text>
</comment>
<feature type="signal peptide" evidence="2">
    <location>
        <begin position="1"/>
        <end position="21"/>
    </location>
</feature>
<dbReference type="Proteomes" id="UP001597197">
    <property type="component" value="Unassembled WGS sequence"/>
</dbReference>
<reference evidence="4" key="1">
    <citation type="journal article" date="2019" name="Int. J. Syst. Evol. Microbiol.">
        <title>The Global Catalogue of Microorganisms (GCM) 10K type strain sequencing project: providing services to taxonomists for standard genome sequencing and annotation.</title>
        <authorList>
            <consortium name="The Broad Institute Genomics Platform"/>
            <consortium name="The Broad Institute Genome Sequencing Center for Infectious Disease"/>
            <person name="Wu L."/>
            <person name="Ma J."/>
        </authorList>
    </citation>
    <scope>NUCLEOTIDE SEQUENCE [LARGE SCALE GENOMIC DNA]</scope>
    <source>
        <strain evidence="4">CGMCC 1.15795</strain>
    </source>
</reference>
<sequence length="160" mass="16892">MKHLLCIGMLLLVAFSGRAQAVRFSTQGHLPIESQPAPGYEQADYLGMGDSVRVLSNPAAAVPSSISAAMRRQFVYISYPAYRGQAAGRGWVLRRGLVATADSLLLDLPPLPAQTVTTTKVVTTRRYVPASQVVPAKKAGAKAGRPAPAAGKATPKTPRP</sequence>
<dbReference type="RefSeq" id="WP_382310931.1">
    <property type="nucleotide sequence ID" value="NZ_JBHUFD010000001.1"/>
</dbReference>
<keyword evidence="2" id="KW-0732">Signal</keyword>
<protein>
    <submittedName>
        <fullName evidence="3">Uncharacterized protein</fullName>
    </submittedName>
</protein>
<feature type="region of interest" description="Disordered" evidence="1">
    <location>
        <begin position="135"/>
        <end position="160"/>
    </location>
</feature>
<gene>
    <name evidence="3" type="ORF">ACFSDX_00205</name>
</gene>
<evidence type="ECO:0000256" key="1">
    <source>
        <dbReference type="SAM" id="MobiDB-lite"/>
    </source>
</evidence>
<keyword evidence="4" id="KW-1185">Reference proteome</keyword>
<organism evidence="3 4">
    <name type="scientific">Hymenobacter bucti</name>
    <dbReference type="NCBI Taxonomy" id="1844114"/>
    <lineage>
        <taxon>Bacteria</taxon>
        <taxon>Pseudomonadati</taxon>
        <taxon>Bacteroidota</taxon>
        <taxon>Cytophagia</taxon>
        <taxon>Cytophagales</taxon>
        <taxon>Hymenobacteraceae</taxon>
        <taxon>Hymenobacter</taxon>
    </lineage>
</organism>
<name>A0ABW4QMQ3_9BACT</name>
<dbReference type="EMBL" id="JBHUFD010000001">
    <property type="protein sequence ID" value="MFD1870828.1"/>
    <property type="molecule type" value="Genomic_DNA"/>
</dbReference>
<accession>A0ABW4QMQ3</accession>
<proteinExistence type="predicted"/>
<evidence type="ECO:0000256" key="2">
    <source>
        <dbReference type="SAM" id="SignalP"/>
    </source>
</evidence>
<evidence type="ECO:0000313" key="4">
    <source>
        <dbReference type="Proteomes" id="UP001597197"/>
    </source>
</evidence>
<evidence type="ECO:0000313" key="3">
    <source>
        <dbReference type="EMBL" id="MFD1870828.1"/>
    </source>
</evidence>
<feature type="chain" id="PRO_5045379551" evidence="2">
    <location>
        <begin position="22"/>
        <end position="160"/>
    </location>
</feature>